<accession>A0A2A7UYV9</accession>
<dbReference type="Pfam" id="PF01814">
    <property type="entry name" value="Hemerythrin"/>
    <property type="match status" value="1"/>
</dbReference>
<protein>
    <submittedName>
        <fullName evidence="6">Hemerythrin</fullName>
    </submittedName>
</protein>
<dbReference type="AlphaFoldDB" id="A0A2A7UYV9"/>
<evidence type="ECO:0000256" key="3">
    <source>
        <dbReference type="ARBA" id="ARBA00023004"/>
    </source>
</evidence>
<evidence type="ECO:0000256" key="2">
    <source>
        <dbReference type="ARBA" id="ARBA00022723"/>
    </source>
</evidence>
<dbReference type="PANTHER" id="PTHR37164:SF1">
    <property type="entry name" value="BACTERIOHEMERYTHRIN"/>
    <property type="match status" value="1"/>
</dbReference>
<dbReference type="Proteomes" id="UP000220246">
    <property type="component" value="Unassembled WGS sequence"/>
</dbReference>
<dbReference type="InterPro" id="IPR012827">
    <property type="entry name" value="Hemerythrin_metal-bd"/>
</dbReference>
<comment type="caution">
    <text evidence="6">The sequence shown here is derived from an EMBL/GenBank/DDBJ whole genome shotgun (WGS) entry which is preliminary data.</text>
</comment>
<dbReference type="PANTHER" id="PTHR37164">
    <property type="entry name" value="BACTERIOHEMERYTHRIN"/>
    <property type="match status" value="1"/>
</dbReference>
<dbReference type="Gene3D" id="1.20.120.50">
    <property type="entry name" value="Hemerythrin-like"/>
    <property type="match status" value="1"/>
</dbReference>
<dbReference type="GO" id="GO:0046872">
    <property type="term" value="F:metal ion binding"/>
    <property type="evidence" value="ECO:0007669"/>
    <property type="project" value="UniProtKB-KW"/>
</dbReference>
<evidence type="ECO:0000256" key="4">
    <source>
        <dbReference type="SAM" id="MobiDB-lite"/>
    </source>
</evidence>
<organism evidence="6 7">
    <name type="scientific">Comamonas terrigena</name>
    <dbReference type="NCBI Taxonomy" id="32013"/>
    <lineage>
        <taxon>Bacteria</taxon>
        <taxon>Pseudomonadati</taxon>
        <taxon>Pseudomonadota</taxon>
        <taxon>Betaproteobacteria</taxon>
        <taxon>Burkholderiales</taxon>
        <taxon>Comamonadaceae</taxon>
        <taxon>Comamonas</taxon>
    </lineage>
</organism>
<dbReference type="NCBIfam" id="NF033749">
    <property type="entry name" value="bact_hemeryth"/>
    <property type="match status" value="1"/>
</dbReference>
<dbReference type="InterPro" id="IPR012312">
    <property type="entry name" value="Hemerythrin-like"/>
</dbReference>
<keyword evidence="3" id="KW-0408">Iron</keyword>
<comment type="similarity">
    <text evidence="1">Belongs to the hemerythrin family.</text>
</comment>
<keyword evidence="2" id="KW-0479">Metal-binding</keyword>
<proteinExistence type="inferred from homology"/>
<feature type="region of interest" description="Disordered" evidence="4">
    <location>
        <begin position="136"/>
        <end position="171"/>
    </location>
</feature>
<evidence type="ECO:0000313" key="7">
    <source>
        <dbReference type="Proteomes" id="UP000220246"/>
    </source>
</evidence>
<evidence type="ECO:0000259" key="5">
    <source>
        <dbReference type="Pfam" id="PF01814"/>
    </source>
</evidence>
<evidence type="ECO:0000313" key="6">
    <source>
        <dbReference type="EMBL" id="PEH90371.1"/>
    </source>
</evidence>
<dbReference type="STRING" id="1219032.GCA_001515545_01876"/>
<feature type="domain" description="Hemerythrin-like" evidence="5">
    <location>
        <begin position="17"/>
        <end position="126"/>
    </location>
</feature>
<sequence>MAYFEWADDMVIDGGPIDADHRLLVDLVNELHTATREGQGRAVVASILHRVITSTQDHLRNEEHLMAQMGFPDLDNHKIGHNHFMDQLWDLEKKLQAGSITVAAQLSAVLRDWLSLHIRRNDKELLRFQRRKAREQARASAGTKAPLLAPGKPSQAAAVPGAALAKPVTKV</sequence>
<reference evidence="7" key="1">
    <citation type="submission" date="2017-09" db="EMBL/GenBank/DDBJ databases">
        <title>FDA dAtabase for Regulatory Grade micrObial Sequences (FDA-ARGOS): Supporting development and validation of Infectious Disease Dx tests.</title>
        <authorList>
            <person name="Minogue T."/>
            <person name="Wolcott M."/>
            <person name="Wasieloski L."/>
            <person name="Aguilar W."/>
            <person name="Moore D."/>
            <person name="Tallon L."/>
            <person name="Sadzewicz L."/>
            <person name="Ott S."/>
            <person name="Zhao X."/>
            <person name="Nagaraj S."/>
            <person name="Vavikolanu K."/>
            <person name="Aluvathingal J."/>
            <person name="Nadendla S."/>
            <person name="Sichtig H."/>
        </authorList>
    </citation>
    <scope>NUCLEOTIDE SEQUENCE [LARGE SCALE GENOMIC DNA]</scope>
    <source>
        <strain evidence="7">FDAARGOS_394</strain>
    </source>
</reference>
<dbReference type="RefSeq" id="WP_083520432.1">
    <property type="nucleotide sequence ID" value="NZ_JAOCAL010000008.1"/>
</dbReference>
<evidence type="ECO:0000256" key="1">
    <source>
        <dbReference type="ARBA" id="ARBA00010587"/>
    </source>
</evidence>
<dbReference type="GeneID" id="80802683"/>
<dbReference type="SUPFAM" id="SSF47188">
    <property type="entry name" value="Hemerythrin-like"/>
    <property type="match status" value="1"/>
</dbReference>
<name>A0A2A7UYV9_COMTR</name>
<keyword evidence="7" id="KW-1185">Reference proteome</keyword>
<gene>
    <name evidence="6" type="ORF">CRM82_18810</name>
</gene>
<dbReference type="EMBL" id="PDEA01000001">
    <property type="protein sequence ID" value="PEH90371.1"/>
    <property type="molecule type" value="Genomic_DNA"/>
</dbReference>
<dbReference type="InterPro" id="IPR035938">
    <property type="entry name" value="Hemerythrin-like_sf"/>
</dbReference>
<dbReference type="CDD" id="cd12107">
    <property type="entry name" value="Hemerythrin"/>
    <property type="match status" value="1"/>
</dbReference>
<feature type="compositionally biased region" description="Low complexity" evidence="4">
    <location>
        <begin position="156"/>
        <end position="165"/>
    </location>
</feature>
<dbReference type="OrthoDB" id="5296936at2"/>
<dbReference type="NCBIfam" id="TIGR02481">
    <property type="entry name" value="hemeryth_dom"/>
    <property type="match status" value="1"/>
</dbReference>
<dbReference type="InterPro" id="IPR050669">
    <property type="entry name" value="Hemerythrin"/>
</dbReference>